<evidence type="ECO:0000313" key="2">
    <source>
        <dbReference type="Proteomes" id="UP000191897"/>
    </source>
</evidence>
<sequence length="40" mass="4489">MTAEYATEAWEGVRAILQPFCTILQKYAGVLFARAGRLSR</sequence>
<accession>A0A1S7NRC7</accession>
<evidence type="ECO:0000313" key="1">
    <source>
        <dbReference type="EMBL" id="CUX10631.1"/>
    </source>
</evidence>
<dbReference type="EMBL" id="FBWC01000004">
    <property type="protein sequence ID" value="CUX10631.1"/>
    <property type="molecule type" value="Genomic_DNA"/>
</dbReference>
<gene>
    <name evidence="1" type="ORF">AGR4C_Cc120135</name>
</gene>
<name>A0A1S7NRC7_AGRTU</name>
<dbReference type="Proteomes" id="UP000191897">
    <property type="component" value="Unassembled WGS sequence"/>
</dbReference>
<proteinExistence type="predicted"/>
<reference evidence="1 2" key="1">
    <citation type="submission" date="2016-01" db="EMBL/GenBank/DDBJ databases">
        <authorList>
            <person name="Oliw E.H."/>
        </authorList>
    </citation>
    <scope>NUCLEOTIDE SEQUENCE [LARGE SCALE GENOMIC DNA]</scope>
    <source>
        <strain evidence="1 2">Kerr 14</strain>
    </source>
</reference>
<dbReference type="AlphaFoldDB" id="A0A1S7NRC7"/>
<organism evidence="1 2">
    <name type="scientific">Agrobacterium tumefaciens str. Kerr 14</name>
    <dbReference type="NCBI Taxonomy" id="1183424"/>
    <lineage>
        <taxon>Bacteria</taxon>
        <taxon>Pseudomonadati</taxon>
        <taxon>Pseudomonadota</taxon>
        <taxon>Alphaproteobacteria</taxon>
        <taxon>Hyphomicrobiales</taxon>
        <taxon>Rhizobiaceae</taxon>
        <taxon>Rhizobium/Agrobacterium group</taxon>
        <taxon>Agrobacterium</taxon>
        <taxon>Agrobacterium tumefaciens complex</taxon>
    </lineage>
</organism>
<protein>
    <submittedName>
        <fullName evidence="1">Uncharacterized protein</fullName>
    </submittedName>
</protein>